<feature type="binding site" description="in other chain" evidence="15">
    <location>
        <position position="88"/>
    </location>
    <ligand>
        <name>UDP-alpha-D-glucose</name>
        <dbReference type="ChEBI" id="CHEBI:58885"/>
        <note>ligand shared between dimeric partners</note>
    </ligand>
</feature>
<keyword evidence="7 18" id="KW-0808">Transferase</keyword>
<feature type="binding site" evidence="16">
    <location>
        <position position="82"/>
    </location>
    <ligand>
        <name>Zn(2+)</name>
        <dbReference type="ChEBI" id="CHEBI:29105"/>
    </ligand>
</feature>
<evidence type="ECO:0000256" key="10">
    <source>
        <dbReference type="ARBA" id="ARBA00022833"/>
    </source>
</evidence>
<feature type="domain" description="Galactose-1-phosphate uridyl transferase C-terminal" evidence="21">
    <location>
        <begin position="245"/>
        <end position="402"/>
    </location>
</feature>
<evidence type="ECO:0000256" key="16">
    <source>
        <dbReference type="PIRSR" id="PIRSR000808-3"/>
    </source>
</evidence>
<evidence type="ECO:0000313" key="23">
    <source>
        <dbReference type="Proteomes" id="UP000269539"/>
    </source>
</evidence>
<feature type="binding site" evidence="17">
    <location>
        <position position="344"/>
    </location>
    <ligand>
        <name>Fe cation</name>
        <dbReference type="ChEBI" id="CHEBI:24875"/>
    </ligand>
</feature>
<dbReference type="InterPro" id="IPR019779">
    <property type="entry name" value="GalP_UDPtransf1_His-AS"/>
</dbReference>
<keyword evidence="8 18" id="KW-0548">Nucleotidyltransferase</keyword>
<evidence type="ECO:0000256" key="9">
    <source>
        <dbReference type="ARBA" id="ARBA00022723"/>
    </source>
</evidence>
<feature type="binding site" evidence="16">
    <location>
        <position position="226"/>
    </location>
    <ligand>
        <name>Zn(2+)</name>
        <dbReference type="ChEBI" id="CHEBI:29105"/>
    </ligand>
</feature>
<proteinExistence type="inferred from homology"/>
<evidence type="ECO:0000256" key="18">
    <source>
        <dbReference type="RuleBase" id="RU000506"/>
    </source>
</evidence>
<dbReference type="PANTHER" id="PTHR11943">
    <property type="entry name" value="GALACTOSE-1-PHOSPHATE URIDYLYLTRANSFERASE"/>
    <property type="match status" value="1"/>
</dbReference>
<dbReference type="PROSITE" id="PS00117">
    <property type="entry name" value="GAL_P_UDP_TRANSF_I"/>
    <property type="match status" value="1"/>
</dbReference>
<evidence type="ECO:0000256" key="8">
    <source>
        <dbReference type="ARBA" id="ARBA00022695"/>
    </source>
</evidence>
<evidence type="ECO:0000256" key="19">
    <source>
        <dbReference type="SAM" id="MobiDB-lite"/>
    </source>
</evidence>
<evidence type="ECO:0000256" key="14">
    <source>
        <dbReference type="PIRSR" id="PIRSR000808-1"/>
    </source>
</evidence>
<feature type="binding site" evidence="17">
    <location>
        <position position="363"/>
    </location>
    <ligand>
        <name>Fe cation</name>
        <dbReference type="ChEBI" id="CHEBI:24875"/>
    </ligand>
</feature>
<dbReference type="EMBL" id="QWIO01001352">
    <property type="protein sequence ID" value="RMY73475.1"/>
    <property type="molecule type" value="Genomic_DNA"/>
</dbReference>
<comment type="subunit">
    <text evidence="4">Homodimer.</text>
</comment>
<dbReference type="GO" id="GO:0005737">
    <property type="term" value="C:cytoplasm"/>
    <property type="evidence" value="ECO:0007669"/>
    <property type="project" value="TreeGrafter"/>
</dbReference>
<feature type="region of interest" description="Disordered" evidence="19">
    <location>
        <begin position="175"/>
        <end position="200"/>
    </location>
</feature>
<comment type="catalytic activity">
    <reaction evidence="1 18">
        <text>alpha-D-galactose 1-phosphate + UDP-alpha-D-glucose = alpha-D-glucose 1-phosphate + UDP-alpha-D-galactose</text>
        <dbReference type="Rhea" id="RHEA:13989"/>
        <dbReference type="ChEBI" id="CHEBI:58336"/>
        <dbReference type="ChEBI" id="CHEBI:58601"/>
        <dbReference type="ChEBI" id="CHEBI:58885"/>
        <dbReference type="ChEBI" id="CHEBI:66914"/>
        <dbReference type="EC" id="2.7.7.12"/>
    </reaction>
</comment>
<evidence type="ECO:0000256" key="11">
    <source>
        <dbReference type="ARBA" id="ARBA00023004"/>
    </source>
</evidence>
<comment type="pathway">
    <text evidence="2 18">Carbohydrate metabolism; galactose metabolism.</text>
</comment>
<evidence type="ECO:0000256" key="3">
    <source>
        <dbReference type="ARBA" id="ARBA00010951"/>
    </source>
</evidence>
<name>A0A3M7EA12_HORWE</name>
<dbReference type="PIRSF" id="PIRSF000808">
    <property type="entry name" value="GalT"/>
    <property type="match status" value="1"/>
</dbReference>
<sequence>MHQRDQTSDLPNGTFPVPSFPTSHKETMPDAILDDISHRRYNALRGSWVLVSPHRTKRPWQGQQEAASKIELPEYDPSCYLCPGNKRAQGDVNPKYDSTFVFVNDYSAVKEQQAEYNPPNQDGSLASRLLKAESTTGKCYVITFSPSHNVTLADMPPASILPVIDTWTKLYTSHLDPQSPLSRTSKPTTLPPSAPNGNIVEQPSQQYRYMQIFENKGQAMGCSNPHPHGQVWTTTSLPEEPSLELENLQKYHREQGGAHLLEDYAKLESEKGERTVFENSSFWAGCPWWATWPFEIMVVAKQHKRALVDFDQQNRDDLAEVVSEITRIYDNLFETSFPYSMGIHQAPLTGTDEEIEASHFHMHFYPPLLRSATVRKFLVGYEMMAEPQRDITPEQAAQRLRGCNGELYRKKL</sequence>
<feature type="region of interest" description="Disordered" evidence="19">
    <location>
        <begin position="1"/>
        <end position="25"/>
    </location>
</feature>
<dbReference type="FunFam" id="3.30.428.10:FF:000009">
    <property type="entry name" value="Galactose-1-phosphate uridylyltransferase"/>
    <property type="match status" value="1"/>
</dbReference>
<dbReference type="SUPFAM" id="SSF54197">
    <property type="entry name" value="HIT-like"/>
    <property type="match status" value="2"/>
</dbReference>
<evidence type="ECO:0000256" key="4">
    <source>
        <dbReference type="ARBA" id="ARBA00011738"/>
    </source>
</evidence>
<dbReference type="GO" id="GO:0008108">
    <property type="term" value="F:UDP-glucose:hexose-1-phosphate uridylyltransferase activity"/>
    <property type="evidence" value="ECO:0007669"/>
    <property type="project" value="UniProtKB-EC"/>
</dbReference>
<evidence type="ECO:0000256" key="17">
    <source>
        <dbReference type="PIRSR" id="PIRSR000808-4"/>
    </source>
</evidence>
<feature type="binding site" evidence="17">
    <location>
        <position position="361"/>
    </location>
    <ligand>
        <name>Fe cation</name>
        <dbReference type="ChEBI" id="CHEBI:24875"/>
    </ligand>
</feature>
<dbReference type="Gene3D" id="3.30.428.10">
    <property type="entry name" value="HIT-like"/>
    <property type="match status" value="2"/>
</dbReference>
<keyword evidence="10 16" id="KW-0862">Zinc</keyword>
<protein>
    <recommendedName>
        <fullName evidence="6 18">Galactose-1-phosphate uridylyltransferase</fullName>
        <ecNumber evidence="5 18">2.7.7.12</ecNumber>
    </recommendedName>
</protein>
<feature type="binding site" evidence="16">
    <location>
        <position position="148"/>
    </location>
    <ligand>
        <name>Zn(2+)</name>
        <dbReference type="ChEBI" id="CHEBI:29105"/>
    </ligand>
</feature>
<reference evidence="22 23" key="1">
    <citation type="journal article" date="2018" name="BMC Genomics">
        <title>Genomic evidence for intraspecific hybridization in a clonal and extremely halotolerant yeast.</title>
        <authorList>
            <person name="Gostincar C."/>
            <person name="Stajich J.E."/>
            <person name="Zupancic J."/>
            <person name="Zalar P."/>
            <person name="Gunde-Cimerman N."/>
        </authorList>
    </citation>
    <scope>NUCLEOTIDE SEQUENCE [LARGE SCALE GENOMIC DNA]</scope>
    <source>
        <strain evidence="22 23">EXF-10513</strain>
    </source>
</reference>
<feature type="binding site" description="in other chain" evidence="15">
    <location>
        <begin position="104"/>
        <end position="105"/>
    </location>
    <ligand>
        <name>UDP-alpha-D-glucose</name>
        <dbReference type="ChEBI" id="CHEBI:58885"/>
        <note>ligand shared between dimeric partners</note>
    </ligand>
</feature>
<organism evidence="22 23">
    <name type="scientific">Hortaea werneckii</name>
    <name type="common">Black yeast</name>
    <name type="synonym">Cladosporium werneckii</name>
    <dbReference type="NCBI Taxonomy" id="91943"/>
    <lineage>
        <taxon>Eukaryota</taxon>
        <taxon>Fungi</taxon>
        <taxon>Dikarya</taxon>
        <taxon>Ascomycota</taxon>
        <taxon>Pezizomycotina</taxon>
        <taxon>Dothideomycetes</taxon>
        <taxon>Dothideomycetidae</taxon>
        <taxon>Mycosphaerellales</taxon>
        <taxon>Teratosphaeriaceae</taxon>
        <taxon>Hortaea</taxon>
    </lineage>
</organism>
<dbReference type="InterPro" id="IPR001937">
    <property type="entry name" value="GalP_UDPtransf1"/>
</dbReference>
<evidence type="ECO:0000256" key="5">
    <source>
        <dbReference type="ARBA" id="ARBA00012384"/>
    </source>
</evidence>
<evidence type="ECO:0000313" key="22">
    <source>
        <dbReference type="EMBL" id="RMY73475.1"/>
    </source>
</evidence>
<dbReference type="InterPro" id="IPR005850">
    <property type="entry name" value="GalP_Utransf_C"/>
</dbReference>
<keyword evidence="13 18" id="KW-0119">Carbohydrate metabolism</keyword>
<dbReference type="VEuPathDB" id="FungiDB:BTJ68_10290"/>
<feature type="compositionally biased region" description="Polar residues" evidence="19">
    <location>
        <begin position="175"/>
        <end position="188"/>
    </location>
</feature>
<feature type="binding site" description="in other chain" evidence="15">
    <location>
        <begin position="221"/>
        <end position="223"/>
    </location>
    <ligand>
        <name>UDP-alpha-D-glucose</name>
        <dbReference type="ChEBI" id="CHEBI:58885"/>
        <note>ligand shared between dimeric partners</note>
    </ligand>
</feature>
<feature type="binding site" evidence="15">
    <location>
        <begin position="381"/>
        <end position="382"/>
    </location>
    <ligand>
        <name>UDP-alpha-D-glucose</name>
        <dbReference type="ChEBI" id="CHEBI:58885"/>
        <note>ligand shared between dimeric partners</note>
    </ligand>
</feature>
<evidence type="ECO:0000259" key="20">
    <source>
        <dbReference type="Pfam" id="PF01087"/>
    </source>
</evidence>
<feature type="binding site" description="in other chain" evidence="15">
    <location>
        <position position="388"/>
    </location>
    <ligand>
        <name>UDP-alpha-D-glucose</name>
        <dbReference type="ChEBI" id="CHEBI:58885"/>
        <note>ligand shared between dimeric partners</note>
    </ligand>
</feature>
<evidence type="ECO:0000256" key="15">
    <source>
        <dbReference type="PIRSR" id="PIRSR000808-2"/>
    </source>
</evidence>
<dbReference type="PANTHER" id="PTHR11943:SF1">
    <property type="entry name" value="GALACTOSE-1-PHOSPHATE URIDYLYLTRANSFERASE"/>
    <property type="match status" value="1"/>
</dbReference>
<dbReference type="AlphaFoldDB" id="A0A3M7EA12"/>
<evidence type="ECO:0000256" key="13">
    <source>
        <dbReference type="ARBA" id="ARBA00023277"/>
    </source>
</evidence>
<evidence type="ECO:0000256" key="2">
    <source>
        <dbReference type="ARBA" id="ARBA00004947"/>
    </source>
</evidence>
<evidence type="ECO:0000256" key="1">
    <source>
        <dbReference type="ARBA" id="ARBA00001107"/>
    </source>
</evidence>
<evidence type="ECO:0000259" key="21">
    <source>
        <dbReference type="Pfam" id="PF02744"/>
    </source>
</evidence>
<dbReference type="NCBIfam" id="TIGR00209">
    <property type="entry name" value="galT_1"/>
    <property type="match status" value="1"/>
</dbReference>
<feature type="binding site" evidence="15">
    <location>
        <begin position="55"/>
        <end position="58"/>
    </location>
    <ligand>
        <name>UDP-alpha-D-glucose</name>
        <dbReference type="ChEBI" id="CHEBI:58885"/>
        <note>ligand shared between dimeric partners</note>
    </ligand>
</feature>
<evidence type="ECO:0000256" key="7">
    <source>
        <dbReference type="ARBA" id="ARBA00022679"/>
    </source>
</evidence>
<feature type="binding site" evidence="16">
    <location>
        <position position="79"/>
    </location>
    <ligand>
        <name>Zn(2+)</name>
        <dbReference type="ChEBI" id="CHEBI:29105"/>
    </ligand>
</feature>
<comment type="caution">
    <text evidence="22">The sequence shown here is derived from an EMBL/GenBank/DDBJ whole genome shotgun (WGS) entry which is preliminary data.</text>
</comment>
<feature type="binding site" evidence="17">
    <location>
        <position position="244"/>
    </location>
    <ligand>
        <name>Fe cation</name>
        <dbReference type="ChEBI" id="CHEBI:24875"/>
    </ligand>
</feature>
<feature type="domain" description="Galactose-1-phosphate uridyl transferase N-terminal" evidence="20">
    <location>
        <begin position="35"/>
        <end position="238"/>
    </location>
</feature>
<comment type="cofactor">
    <cofactor evidence="16">
        <name>Zn(2+)</name>
        <dbReference type="ChEBI" id="CHEBI:29105"/>
    </cofactor>
    <text evidence="16">Binds 1 zinc ion per subunit.</text>
</comment>
<dbReference type="InterPro" id="IPR036265">
    <property type="entry name" value="HIT-like_sf"/>
</dbReference>
<feature type="binding site" evidence="15">
    <location>
        <begin position="376"/>
        <end position="377"/>
    </location>
    <ligand>
        <name>UDP-alpha-D-glucose</name>
        <dbReference type="ChEBI" id="CHEBI:58885"/>
        <note>ligand shared between dimeric partners</note>
    </ligand>
</feature>
<gene>
    <name evidence="22" type="ORF">D0864_10213</name>
</gene>
<keyword evidence="12 18" id="KW-0299">Galactose metabolism</keyword>
<feature type="active site" description="Tele-UMP-histidine intermediate" evidence="14">
    <location>
        <position position="228"/>
    </location>
</feature>
<dbReference type="GO" id="GO:0033499">
    <property type="term" value="P:galactose catabolic process via UDP-galactose, Leloir pathway"/>
    <property type="evidence" value="ECO:0007669"/>
    <property type="project" value="TreeGrafter"/>
</dbReference>
<dbReference type="Proteomes" id="UP000269539">
    <property type="component" value="Unassembled WGS sequence"/>
</dbReference>
<dbReference type="Pfam" id="PF01087">
    <property type="entry name" value="GalP_UDP_transf"/>
    <property type="match status" value="1"/>
</dbReference>
<dbReference type="UniPathway" id="UPA00214"/>
<comment type="cofactor">
    <cofactor evidence="17">
        <name>Fe cation</name>
        <dbReference type="ChEBI" id="CHEBI:24875"/>
    </cofactor>
    <text evidence="17">Binds 1 Fe cation per subunit.</text>
</comment>
<dbReference type="GO" id="GO:0008270">
    <property type="term" value="F:zinc ion binding"/>
    <property type="evidence" value="ECO:0007669"/>
    <property type="project" value="InterPro"/>
</dbReference>
<feature type="binding site" description="in other chain" evidence="15">
    <location>
        <position position="215"/>
    </location>
    <ligand>
        <name>UDP-alpha-D-glucose</name>
        <dbReference type="ChEBI" id="CHEBI:58885"/>
        <note>ligand shared between dimeric partners</note>
    </ligand>
</feature>
<evidence type="ECO:0000256" key="6">
    <source>
        <dbReference type="ARBA" id="ARBA00016340"/>
    </source>
</evidence>
<accession>A0A3M7EA12</accession>
<dbReference type="InterPro" id="IPR005849">
    <property type="entry name" value="GalP_Utransf_N"/>
</dbReference>
<keyword evidence="11 17" id="KW-0408">Iron</keyword>
<keyword evidence="9 16" id="KW-0479">Metal-binding</keyword>
<dbReference type="EC" id="2.7.7.12" evidence="5 18"/>
<dbReference type="FunFam" id="3.30.428.10:FF:000001">
    <property type="entry name" value="Galactose-1-phosphate uridylyltransferase"/>
    <property type="match status" value="1"/>
</dbReference>
<dbReference type="Pfam" id="PF02744">
    <property type="entry name" value="GalP_UDP_tr_C"/>
    <property type="match status" value="1"/>
</dbReference>
<feature type="binding site" description="in other chain" evidence="15">
    <location>
        <position position="230"/>
    </location>
    <ligand>
        <name>UDP-alpha-D-glucose</name>
        <dbReference type="ChEBI" id="CHEBI:58885"/>
        <note>ligand shared between dimeric partners</note>
    </ligand>
</feature>
<evidence type="ECO:0000256" key="12">
    <source>
        <dbReference type="ARBA" id="ARBA00023144"/>
    </source>
</evidence>
<dbReference type="CDD" id="cd00608">
    <property type="entry name" value="GalT"/>
    <property type="match status" value="1"/>
</dbReference>
<comment type="similarity">
    <text evidence="3 18">Belongs to the galactose-1-phosphate uridylyltransferase type 1 family.</text>
</comment>